<feature type="region of interest" description="Disordered" evidence="4">
    <location>
        <begin position="1"/>
        <end position="48"/>
    </location>
</feature>
<evidence type="ECO:0000313" key="6">
    <source>
        <dbReference type="EMBL" id="KAF6099930.1"/>
    </source>
</evidence>
<feature type="region of interest" description="Disordered" evidence="4">
    <location>
        <begin position="678"/>
        <end position="714"/>
    </location>
</feature>
<feature type="region of interest" description="Disordered" evidence="4">
    <location>
        <begin position="551"/>
        <end position="609"/>
    </location>
</feature>
<sequence>MGNRASGLGCLGKGRHRPRASPGALGGPSPPAAPQGPPQPPPGTSRAFWGPWAVEVTEVTEVTETVVTEMVVTEAVEVGPGWPGRVRWGGPGAGGGGLSVLLLQAPPGPLDALRSWLDGMEELQASQAPPAPDAAAAAAQLREQELLRRLLGERALQVERALREAGSPAEQLQARWDRLVQRAEARCALLEQLLPAAQRFKEARGALLVPLTPGERPPAQLGQGQEGPQGGEGAPGPLQEVCAGAVACEGGLDRALEAGWRLLALLAEDDVLPAREQLERLQGLAQRALLRGLGTASTEPSPPASLGAPLELAGAASECQGSEDQEQGWLGGCGPRARAAWDDAALLLQLRAQLAGLAERLERLAQWAEAPGQVGAHMESTQEPHPPLGAPGPSELAAVGTGDQAQDGGSRAPAAFWSEVWEEDTGLKATWGPAALIWWGLAEPAAGEEGLQPEGGWARALEVLWRPCVLEGTVTLASVQDLFAPPHGLTEAEPFRVKVGAVAGVRTLPLLSGGLGLRPRAAGTHPGFVARQHLLLWLGHRRKRLQGMFRATSHGQHGHNVDSVLAPGPLRRQRQPPSLAIVGDVDPEEPTDAQGPAQRPGSLGEQVPRGSLMVRVGGGWVALDEYLVKNDPGRAKGRTSQKIHERFLSWAVVPSRPAPKVTSPILRAPSCLLPRKTGLGACWGHRDPSSSRSRTRKGTRKGTAQDSLARPTQD</sequence>
<accession>A0A833ZU26</accession>
<feature type="domain" description="GAR" evidence="5">
    <location>
        <begin position="556"/>
        <end position="634"/>
    </location>
</feature>
<dbReference type="Pfam" id="PF02187">
    <property type="entry name" value="GAS2"/>
    <property type="match status" value="1"/>
</dbReference>
<dbReference type="Gene3D" id="1.20.58.60">
    <property type="match status" value="1"/>
</dbReference>
<dbReference type="EMBL" id="JABVXQ010000007">
    <property type="protein sequence ID" value="KAF6099930.1"/>
    <property type="molecule type" value="Genomic_DNA"/>
</dbReference>
<evidence type="ECO:0000256" key="3">
    <source>
        <dbReference type="ARBA" id="ARBA00023212"/>
    </source>
</evidence>
<dbReference type="InterPro" id="IPR003108">
    <property type="entry name" value="GAR_dom"/>
</dbReference>
<evidence type="ECO:0000256" key="4">
    <source>
        <dbReference type="SAM" id="MobiDB-lite"/>
    </source>
</evidence>
<protein>
    <recommendedName>
        <fullName evidence="5">GAR domain-containing protein</fullName>
    </recommendedName>
</protein>
<evidence type="ECO:0000313" key="7">
    <source>
        <dbReference type="Proteomes" id="UP000664940"/>
    </source>
</evidence>
<dbReference type="InterPro" id="IPR036534">
    <property type="entry name" value="GAR_dom_sf"/>
</dbReference>
<dbReference type="AlphaFoldDB" id="A0A833ZU26"/>
<evidence type="ECO:0000256" key="2">
    <source>
        <dbReference type="ARBA" id="ARBA00022490"/>
    </source>
</evidence>
<evidence type="ECO:0000259" key="5">
    <source>
        <dbReference type="PROSITE" id="PS51460"/>
    </source>
</evidence>
<comment type="subcellular location">
    <subcellularLocation>
        <location evidence="1">Cytoplasm</location>
        <location evidence="1">Cytoskeleton</location>
    </subcellularLocation>
</comment>
<feature type="compositionally biased region" description="Polar residues" evidence="4">
    <location>
        <begin position="704"/>
        <end position="714"/>
    </location>
</feature>
<dbReference type="SUPFAM" id="SSF143575">
    <property type="entry name" value="GAS2 domain-like"/>
    <property type="match status" value="1"/>
</dbReference>
<dbReference type="SUPFAM" id="SSF46966">
    <property type="entry name" value="Spectrin repeat"/>
    <property type="match status" value="1"/>
</dbReference>
<reference evidence="6 7" key="1">
    <citation type="journal article" date="2020" name="Nature">
        <title>Six reference-quality genomes reveal evolution of bat adaptations.</title>
        <authorList>
            <person name="Jebb D."/>
            <person name="Huang Z."/>
            <person name="Pippel M."/>
            <person name="Hughes G.M."/>
            <person name="Lavrichenko K."/>
            <person name="Devanna P."/>
            <person name="Winkler S."/>
            <person name="Jermiin L.S."/>
            <person name="Skirmuntt E.C."/>
            <person name="Katzourakis A."/>
            <person name="Burkitt-Gray L."/>
            <person name="Ray D.A."/>
            <person name="Sullivan K.A.M."/>
            <person name="Roscito J.G."/>
            <person name="Kirilenko B.M."/>
            <person name="Davalos L.M."/>
            <person name="Corthals A.P."/>
            <person name="Power M.L."/>
            <person name="Jones G."/>
            <person name="Ransome R.D."/>
            <person name="Dechmann D.K.N."/>
            <person name="Locatelli A.G."/>
            <person name="Puechmaille S.J."/>
            <person name="Fedrigo O."/>
            <person name="Jarvis E.D."/>
            <person name="Hiller M."/>
            <person name="Vernes S.C."/>
            <person name="Myers E.W."/>
            <person name="Teeling E.C."/>
        </authorList>
    </citation>
    <scope>NUCLEOTIDE SEQUENCE [LARGE SCALE GENOMIC DNA]</scope>
    <source>
        <strain evidence="6">Bat1K_MPI-CBG_1</strain>
    </source>
</reference>
<comment type="caution">
    <text evidence="6">The sequence shown here is derived from an EMBL/GenBank/DDBJ whole genome shotgun (WGS) entry which is preliminary data.</text>
</comment>
<dbReference type="Gene3D" id="3.30.920.20">
    <property type="entry name" value="Gas2-like domain"/>
    <property type="match status" value="1"/>
</dbReference>
<dbReference type="PROSITE" id="PS51460">
    <property type="entry name" value="GAR"/>
    <property type="match status" value="1"/>
</dbReference>
<feature type="compositionally biased region" description="Gly residues" evidence="4">
    <location>
        <begin position="224"/>
        <end position="234"/>
    </location>
</feature>
<keyword evidence="3" id="KW-0206">Cytoskeleton</keyword>
<proteinExistence type="predicted"/>
<dbReference type="GO" id="GO:0008017">
    <property type="term" value="F:microtubule binding"/>
    <property type="evidence" value="ECO:0007669"/>
    <property type="project" value="InterPro"/>
</dbReference>
<evidence type="ECO:0000256" key="1">
    <source>
        <dbReference type="ARBA" id="ARBA00004245"/>
    </source>
</evidence>
<name>A0A833ZU26_9CHIR</name>
<gene>
    <name evidence="6" type="ORF">HJG60_011646</name>
</gene>
<dbReference type="GO" id="GO:0005856">
    <property type="term" value="C:cytoskeleton"/>
    <property type="evidence" value="ECO:0007669"/>
    <property type="project" value="UniProtKB-SubCell"/>
</dbReference>
<keyword evidence="2" id="KW-0963">Cytoplasm</keyword>
<dbReference type="Proteomes" id="UP000664940">
    <property type="component" value="Unassembled WGS sequence"/>
</dbReference>
<feature type="region of interest" description="Disordered" evidence="4">
    <location>
        <begin position="210"/>
        <end position="237"/>
    </location>
</feature>
<organism evidence="6 7">
    <name type="scientific">Phyllostomus discolor</name>
    <name type="common">pale spear-nosed bat</name>
    <dbReference type="NCBI Taxonomy" id="89673"/>
    <lineage>
        <taxon>Eukaryota</taxon>
        <taxon>Metazoa</taxon>
        <taxon>Chordata</taxon>
        <taxon>Craniata</taxon>
        <taxon>Vertebrata</taxon>
        <taxon>Euteleostomi</taxon>
        <taxon>Mammalia</taxon>
        <taxon>Eutheria</taxon>
        <taxon>Laurasiatheria</taxon>
        <taxon>Chiroptera</taxon>
        <taxon>Yangochiroptera</taxon>
        <taxon>Phyllostomidae</taxon>
        <taxon>Phyllostominae</taxon>
        <taxon>Phyllostomus</taxon>
    </lineage>
</organism>
<dbReference type="SMART" id="SM00243">
    <property type="entry name" value="GAS2"/>
    <property type="match status" value="1"/>
</dbReference>
<feature type="compositionally biased region" description="Pro residues" evidence="4">
    <location>
        <begin position="28"/>
        <end position="43"/>
    </location>
</feature>